<keyword evidence="5" id="KW-0378">Hydrolase</keyword>
<dbReference type="GO" id="GO:0004519">
    <property type="term" value="F:endonuclease activity"/>
    <property type="evidence" value="ECO:0007669"/>
    <property type="project" value="UniProtKB-KW"/>
</dbReference>
<comment type="similarity">
    <text evidence="1">Belongs to the type-I restriction system S methylase family.</text>
</comment>
<dbReference type="GO" id="GO:0009307">
    <property type="term" value="P:DNA restriction-modification system"/>
    <property type="evidence" value="ECO:0007669"/>
    <property type="project" value="UniProtKB-KW"/>
</dbReference>
<accession>A0A412BEV8</accession>
<dbReference type="PANTHER" id="PTHR43140:SF1">
    <property type="entry name" value="TYPE I RESTRICTION ENZYME ECOKI SPECIFICITY SUBUNIT"/>
    <property type="match status" value="1"/>
</dbReference>
<dbReference type="AlphaFoldDB" id="A0A412BEV8"/>
<feature type="domain" description="Type I restriction modification DNA specificity" evidence="4">
    <location>
        <begin position="310"/>
        <end position="470"/>
    </location>
</feature>
<dbReference type="InterPro" id="IPR000055">
    <property type="entry name" value="Restrct_endonuc_typeI_TRD"/>
</dbReference>
<organism evidence="5 6">
    <name type="scientific">Bacteroides uniformis</name>
    <dbReference type="NCBI Taxonomy" id="820"/>
    <lineage>
        <taxon>Bacteria</taxon>
        <taxon>Pseudomonadati</taxon>
        <taxon>Bacteroidota</taxon>
        <taxon>Bacteroidia</taxon>
        <taxon>Bacteroidales</taxon>
        <taxon>Bacteroidaceae</taxon>
        <taxon>Bacteroides</taxon>
    </lineage>
</organism>
<sequence>MDTKALRQKILDLAIHGKLVPQDPNDEPASVLLERIKAEKERLIKEGKIKKSKKSEKTSDTPHYENVPFEVPSSWVWTNIEELFFVTKLAGFEYTDCLTKDTISSNNEVPIVRAQNVRMGYFVENTNEAISEALSQQLERSALTKKCLLMTFIGAGIGDTCIFPALKRCHLAPNVAKIEPYSNKIDLKYALYCLMSDLGQLGVRGISKSTAQPSLSMATIRSLEIALPPLAEQHRIVAEIEKLFELIDQIEQGKADLQTIIKQTKSKILDLAIHGKLVPQDPNDEPAIELLKRINPDFTPCDNGHYTQLPDGWTACRLEQVADILDNLRKPINSSERDSRIRNRQIDELYPYYGATGQVGLIDDYIINGNYLLLGEDGAPFLDKNAIKAYSISGKSWVNNHAHILSPKIDFEFLQYSLNQIDYSEYVNGSTRLKLTQTDMRSIKIMLPPLAEQKRIKSKIQILFSQLDLMMESL</sequence>
<gene>
    <name evidence="5" type="ORF">DWY92_08055</name>
</gene>
<dbReference type="SUPFAM" id="SSF116734">
    <property type="entry name" value="DNA methylase specificity domain"/>
    <property type="match status" value="2"/>
</dbReference>
<feature type="domain" description="Type I restriction modification DNA specificity" evidence="4">
    <location>
        <begin position="93"/>
        <end position="254"/>
    </location>
</feature>
<dbReference type="Proteomes" id="UP000283680">
    <property type="component" value="Unassembled WGS sequence"/>
</dbReference>
<keyword evidence="3" id="KW-0238">DNA-binding</keyword>
<dbReference type="InterPro" id="IPR051212">
    <property type="entry name" value="Type-I_RE_S_subunit"/>
</dbReference>
<keyword evidence="5" id="KW-0255">Endonuclease</keyword>
<evidence type="ECO:0000256" key="3">
    <source>
        <dbReference type="ARBA" id="ARBA00023125"/>
    </source>
</evidence>
<dbReference type="GO" id="GO:0003677">
    <property type="term" value="F:DNA binding"/>
    <property type="evidence" value="ECO:0007669"/>
    <property type="project" value="UniProtKB-KW"/>
</dbReference>
<dbReference type="Pfam" id="PF01420">
    <property type="entry name" value="Methylase_S"/>
    <property type="match status" value="2"/>
</dbReference>
<dbReference type="PANTHER" id="PTHR43140">
    <property type="entry name" value="TYPE-1 RESTRICTION ENZYME ECOKI SPECIFICITY PROTEIN"/>
    <property type="match status" value="1"/>
</dbReference>
<evidence type="ECO:0000259" key="4">
    <source>
        <dbReference type="Pfam" id="PF01420"/>
    </source>
</evidence>
<evidence type="ECO:0000313" key="6">
    <source>
        <dbReference type="Proteomes" id="UP000283680"/>
    </source>
</evidence>
<proteinExistence type="inferred from homology"/>
<dbReference type="Gene3D" id="3.90.220.20">
    <property type="entry name" value="DNA methylase specificity domains"/>
    <property type="match status" value="2"/>
</dbReference>
<comment type="caution">
    <text evidence="5">The sequence shown here is derived from an EMBL/GenBank/DDBJ whole genome shotgun (WGS) entry which is preliminary data.</text>
</comment>
<evidence type="ECO:0000256" key="2">
    <source>
        <dbReference type="ARBA" id="ARBA00022747"/>
    </source>
</evidence>
<reference evidence="5 6" key="1">
    <citation type="submission" date="2018-08" db="EMBL/GenBank/DDBJ databases">
        <title>A genome reference for cultivated species of the human gut microbiota.</title>
        <authorList>
            <person name="Zou Y."/>
            <person name="Xue W."/>
            <person name="Luo G."/>
        </authorList>
    </citation>
    <scope>NUCLEOTIDE SEQUENCE [LARGE SCALE GENOMIC DNA]</scope>
    <source>
        <strain evidence="5 6">AF28-11</strain>
    </source>
</reference>
<protein>
    <submittedName>
        <fullName evidence="5">Restriction endonuclease subunit S</fullName>
    </submittedName>
</protein>
<keyword evidence="2" id="KW-0680">Restriction system</keyword>
<evidence type="ECO:0000256" key="1">
    <source>
        <dbReference type="ARBA" id="ARBA00010923"/>
    </source>
</evidence>
<name>A0A412BEV8_BACUN</name>
<dbReference type="InterPro" id="IPR044946">
    <property type="entry name" value="Restrct_endonuc_typeI_TRD_sf"/>
</dbReference>
<dbReference type="RefSeq" id="WP_117974534.1">
    <property type="nucleotide sequence ID" value="NZ_QRTH01000003.1"/>
</dbReference>
<dbReference type="CDD" id="cd17262">
    <property type="entry name" value="RMtype1_S_Aco12261I-TRD2-CR2"/>
    <property type="match status" value="1"/>
</dbReference>
<dbReference type="EMBL" id="QRTH01000003">
    <property type="protein sequence ID" value="RGQ52428.1"/>
    <property type="molecule type" value="Genomic_DNA"/>
</dbReference>
<evidence type="ECO:0000313" key="5">
    <source>
        <dbReference type="EMBL" id="RGQ52428.1"/>
    </source>
</evidence>
<keyword evidence="5" id="KW-0540">Nuclease</keyword>